<dbReference type="GO" id="GO:0009279">
    <property type="term" value="C:cell outer membrane"/>
    <property type="evidence" value="ECO:0007669"/>
    <property type="project" value="UniProtKB-SubCell"/>
</dbReference>
<feature type="short sequence motif" description="TonB C-terminal box" evidence="13">
    <location>
        <begin position="1001"/>
        <end position="1018"/>
    </location>
</feature>
<evidence type="ECO:0000259" key="16">
    <source>
        <dbReference type="Pfam" id="PF00593"/>
    </source>
</evidence>
<keyword evidence="11 12" id="KW-0998">Cell outer membrane</keyword>
<dbReference type="Pfam" id="PF00593">
    <property type="entry name" value="TonB_dep_Rec_b-barrel"/>
    <property type="match status" value="1"/>
</dbReference>
<evidence type="ECO:0000256" key="8">
    <source>
        <dbReference type="ARBA" id="ARBA00023065"/>
    </source>
</evidence>
<dbReference type="EMBL" id="NFZT01000001">
    <property type="protein sequence ID" value="OWV34363.1"/>
    <property type="molecule type" value="Genomic_DNA"/>
</dbReference>
<name>A0A219B877_9SPHN</name>
<proteinExistence type="inferred from homology"/>
<comment type="caution">
    <text evidence="18">The sequence shown here is derived from an EMBL/GenBank/DDBJ whole genome shotgun (WGS) entry which is preliminary data.</text>
</comment>
<organism evidence="18 19">
    <name type="scientific">Pacificimonas flava</name>
    <dbReference type="NCBI Taxonomy" id="1234595"/>
    <lineage>
        <taxon>Bacteria</taxon>
        <taxon>Pseudomonadati</taxon>
        <taxon>Pseudomonadota</taxon>
        <taxon>Alphaproteobacteria</taxon>
        <taxon>Sphingomonadales</taxon>
        <taxon>Sphingosinicellaceae</taxon>
        <taxon>Pacificimonas</taxon>
    </lineage>
</organism>
<keyword evidence="4" id="KW-0410">Iron transport</keyword>
<evidence type="ECO:0000256" key="6">
    <source>
        <dbReference type="ARBA" id="ARBA00022729"/>
    </source>
</evidence>
<evidence type="ECO:0000256" key="9">
    <source>
        <dbReference type="ARBA" id="ARBA00023077"/>
    </source>
</evidence>
<dbReference type="PANTHER" id="PTHR32552:SF81">
    <property type="entry name" value="TONB-DEPENDENT OUTER MEMBRANE RECEPTOR"/>
    <property type="match status" value="1"/>
</dbReference>
<keyword evidence="2 12" id="KW-0813">Transport</keyword>
<dbReference type="InterPro" id="IPR036942">
    <property type="entry name" value="Beta-barrel_TonB_sf"/>
</dbReference>
<gene>
    <name evidence="18" type="ORF">B5C34_13445</name>
</gene>
<evidence type="ECO:0000256" key="15">
    <source>
        <dbReference type="SAM" id="MobiDB-lite"/>
    </source>
</evidence>
<dbReference type="Pfam" id="PF07715">
    <property type="entry name" value="Plug"/>
    <property type="match status" value="1"/>
</dbReference>
<feature type="region of interest" description="Disordered" evidence="15">
    <location>
        <begin position="42"/>
        <end position="62"/>
    </location>
</feature>
<evidence type="ECO:0000256" key="1">
    <source>
        <dbReference type="ARBA" id="ARBA00004571"/>
    </source>
</evidence>
<evidence type="ECO:0000256" key="4">
    <source>
        <dbReference type="ARBA" id="ARBA00022496"/>
    </source>
</evidence>
<evidence type="ECO:0000256" key="11">
    <source>
        <dbReference type="ARBA" id="ARBA00023237"/>
    </source>
</evidence>
<keyword evidence="8" id="KW-0406">Ion transport</keyword>
<dbReference type="AlphaFoldDB" id="A0A219B877"/>
<evidence type="ECO:0000256" key="13">
    <source>
        <dbReference type="PROSITE-ProRule" id="PRU10144"/>
    </source>
</evidence>
<evidence type="ECO:0000256" key="5">
    <source>
        <dbReference type="ARBA" id="ARBA00022692"/>
    </source>
</evidence>
<reference evidence="19" key="1">
    <citation type="submission" date="2017-05" db="EMBL/GenBank/DDBJ databases">
        <authorList>
            <person name="Lin X."/>
        </authorList>
    </citation>
    <scope>NUCLEOTIDE SEQUENCE [LARGE SCALE GENOMIC DNA]</scope>
    <source>
        <strain evidence="19">JLT2012</strain>
    </source>
</reference>
<evidence type="ECO:0008006" key="20">
    <source>
        <dbReference type="Google" id="ProtNLM"/>
    </source>
</evidence>
<evidence type="ECO:0000256" key="12">
    <source>
        <dbReference type="PROSITE-ProRule" id="PRU01360"/>
    </source>
</evidence>
<evidence type="ECO:0000256" key="10">
    <source>
        <dbReference type="ARBA" id="ARBA00023136"/>
    </source>
</evidence>
<comment type="similarity">
    <text evidence="12 14">Belongs to the TonB-dependent receptor family.</text>
</comment>
<evidence type="ECO:0000256" key="3">
    <source>
        <dbReference type="ARBA" id="ARBA00022452"/>
    </source>
</evidence>
<dbReference type="PROSITE" id="PS01156">
    <property type="entry name" value="TONB_DEPENDENT_REC_2"/>
    <property type="match status" value="1"/>
</dbReference>
<dbReference type="GO" id="GO:0006826">
    <property type="term" value="P:iron ion transport"/>
    <property type="evidence" value="ECO:0007669"/>
    <property type="project" value="UniProtKB-KW"/>
</dbReference>
<dbReference type="InterPro" id="IPR010917">
    <property type="entry name" value="TonB_rcpt_CS"/>
</dbReference>
<evidence type="ECO:0000256" key="7">
    <source>
        <dbReference type="ARBA" id="ARBA00023004"/>
    </source>
</evidence>
<keyword evidence="9 14" id="KW-0798">TonB box</keyword>
<feature type="domain" description="TonB-dependent receptor-like beta-barrel" evidence="16">
    <location>
        <begin position="355"/>
        <end position="979"/>
    </location>
</feature>
<keyword evidence="6" id="KW-0732">Signal</keyword>
<feature type="domain" description="TonB-dependent receptor plug" evidence="17">
    <location>
        <begin position="84"/>
        <end position="193"/>
    </location>
</feature>
<dbReference type="Gene3D" id="2.40.170.20">
    <property type="entry name" value="TonB-dependent receptor, beta-barrel domain"/>
    <property type="match status" value="3"/>
</dbReference>
<feature type="compositionally biased region" description="Polar residues" evidence="15">
    <location>
        <begin position="42"/>
        <end position="53"/>
    </location>
</feature>
<evidence type="ECO:0000259" key="17">
    <source>
        <dbReference type="Pfam" id="PF07715"/>
    </source>
</evidence>
<dbReference type="PANTHER" id="PTHR32552">
    <property type="entry name" value="FERRICHROME IRON RECEPTOR-RELATED"/>
    <property type="match status" value="1"/>
</dbReference>
<evidence type="ECO:0000256" key="14">
    <source>
        <dbReference type="RuleBase" id="RU003357"/>
    </source>
</evidence>
<keyword evidence="3 12" id="KW-1134">Transmembrane beta strand</keyword>
<keyword evidence="7" id="KW-0408">Iron</keyword>
<keyword evidence="5 12" id="KW-0812">Transmembrane</keyword>
<dbReference type="OrthoDB" id="9760333at2"/>
<keyword evidence="19" id="KW-1185">Reference proteome</keyword>
<evidence type="ECO:0000313" key="18">
    <source>
        <dbReference type="EMBL" id="OWV34363.1"/>
    </source>
</evidence>
<keyword evidence="10 12" id="KW-0472">Membrane</keyword>
<evidence type="ECO:0000313" key="19">
    <source>
        <dbReference type="Proteomes" id="UP000198462"/>
    </source>
</evidence>
<accession>A0A219B877</accession>
<sequence>MTHIVLGRAPVVFELAHSRVALCVSASITALLVGSASTAQELAQSPEEASTAPSPGGVPESALGSLPSGIPTIIVTAQRQAESLQDVPVAVSAFSDEALSAQQIDNGQQLQFSLPNTTLAKSNFGTGANITIRGIGSPAVATSGDVGVAVHFNDRPLIGDGGLFASEFYDLERIEVLRGPQGTLFGRNATGGVVNLITAKPDLSGFGAAGEFEYGNYDAITAKGMVNMPLSDMIGVRLAGIYLNRDGYVDNLFSGGDVDGRDNYSLRGTISFEPTSNTRAYVVGQYTREDSNRSRISKQLCARDETGILGCRPDRLGFDTPNGNATLGSILTSQEFLGIATAMDTNGDGIPDFSLAPYGTGSVYGDSLFSDTNPDDFRQVQADFEPTWFSEGLTIQGEIEHDFGAVTATLNGGYTEGSYSVRSDYNLAVTNSLVPFVQGLQGRAAAGDPIAAGLLSTPLFNGNQICASEPNRDYVGFIGGQVNRCADNTTEFDVSEADGSSWSVEGRVASNFDGPLNFLLGGIYLENHTKVSDYFVVSSLLDYANLLLVGPATGFTAVNGPTFFNSETNNYTLETLGIFGEAYLDITDELKLTGGLRYSKDDKFVSDRQFLANFPIPFGTETITEEYLEAVGYDADVGTPGNQVNREQSASFEEFTGRIVLDWNPVTSFSDSTLLYASYSRGYKPGGINPPFDPALFQAPATFAPEFVNAFEIGTKNVFGGGTFVLNATAFYYDYKDFQVSRIINRTSFNDNTDATIYGLELESIMQPTEGLTLNATMSYQHTKITDLQLADTRDPSGGREDAVMIKDVTSASTCVVTSDTLSQSQLGAIVGAFNAGVGLQAPVAVPGTRALGAFSICDALAATLSSGALDILGGNLVELNSTAAGVPILPGGVEYDLSGNELLNSPNWKFSVGAQYEFELGRSGWTVTPRVDVNMTGDFWATNFNQPVDKLGGYTIVNAQLTVAAPDERFYVRAFVQNAFDELAETGRYVTDQSSGLFTNTFLTDPRLYGAAVGFRF</sequence>
<dbReference type="InterPro" id="IPR000531">
    <property type="entry name" value="Beta-barrel_TonB"/>
</dbReference>
<dbReference type="Proteomes" id="UP000198462">
    <property type="component" value="Unassembled WGS sequence"/>
</dbReference>
<dbReference type="InterPro" id="IPR012910">
    <property type="entry name" value="Plug_dom"/>
</dbReference>
<comment type="subcellular location">
    <subcellularLocation>
        <location evidence="1 12">Cell outer membrane</location>
        <topology evidence="1 12">Multi-pass membrane protein</topology>
    </subcellularLocation>
</comment>
<protein>
    <recommendedName>
        <fullName evidence="20">TonB-dependent receptor</fullName>
    </recommendedName>
</protein>
<dbReference type="InterPro" id="IPR039426">
    <property type="entry name" value="TonB-dep_rcpt-like"/>
</dbReference>
<dbReference type="PROSITE" id="PS52016">
    <property type="entry name" value="TONB_DEPENDENT_REC_3"/>
    <property type="match status" value="1"/>
</dbReference>
<dbReference type="SUPFAM" id="SSF56935">
    <property type="entry name" value="Porins"/>
    <property type="match status" value="1"/>
</dbReference>
<evidence type="ECO:0000256" key="2">
    <source>
        <dbReference type="ARBA" id="ARBA00022448"/>
    </source>
</evidence>